<dbReference type="NCBIfam" id="TIGR01488">
    <property type="entry name" value="HAD-SF-IB"/>
    <property type="match status" value="1"/>
</dbReference>
<evidence type="ECO:0008006" key="11">
    <source>
        <dbReference type="Google" id="ProtNLM"/>
    </source>
</evidence>
<dbReference type="GO" id="GO:0046872">
    <property type="term" value="F:metal ion binding"/>
    <property type="evidence" value="ECO:0007669"/>
    <property type="project" value="UniProtKB-KW"/>
</dbReference>
<name>A0A433SS68_ELYCH</name>
<evidence type="ECO:0000313" key="10">
    <source>
        <dbReference type="Proteomes" id="UP000271974"/>
    </source>
</evidence>
<dbReference type="EMBL" id="RQTK01001135">
    <property type="protein sequence ID" value="RUS71963.1"/>
    <property type="molecule type" value="Genomic_DNA"/>
</dbReference>
<gene>
    <name evidence="9" type="ORF">EGW08_020276</name>
</gene>
<evidence type="ECO:0000256" key="5">
    <source>
        <dbReference type="ARBA" id="ARBA00022842"/>
    </source>
</evidence>
<dbReference type="OrthoDB" id="10267182at2759"/>
<dbReference type="PANTHER" id="PTHR20889:SF12">
    <property type="entry name" value="LP01149P"/>
    <property type="match status" value="1"/>
</dbReference>
<dbReference type="PIRSF" id="PIRSF031051">
    <property type="entry name" value="PyrdxlP_Pase_PHOSPHO2"/>
    <property type="match status" value="1"/>
</dbReference>
<evidence type="ECO:0000256" key="3">
    <source>
        <dbReference type="ARBA" id="ARBA00022723"/>
    </source>
</evidence>
<feature type="binding site" evidence="8">
    <location>
        <position position="180"/>
    </location>
    <ligand>
        <name>Mg(2+)</name>
        <dbReference type="ChEBI" id="CHEBI:18420"/>
    </ligand>
</feature>
<dbReference type="NCBIfam" id="TIGR01489">
    <property type="entry name" value="DKMTPPase-SF"/>
    <property type="match status" value="1"/>
</dbReference>
<protein>
    <recommendedName>
        <fullName evidence="11">Pyridoxal phosphate phosphatase PHOSPHO2</fullName>
    </recommendedName>
</protein>
<evidence type="ECO:0000256" key="6">
    <source>
        <dbReference type="PIRSR" id="PIRSR031051-1"/>
    </source>
</evidence>
<comment type="caution">
    <text evidence="9">The sequence shown here is derived from an EMBL/GenBank/DDBJ whole genome shotgun (WGS) entry which is preliminary data.</text>
</comment>
<dbReference type="GO" id="GO:0016791">
    <property type="term" value="F:phosphatase activity"/>
    <property type="evidence" value="ECO:0007669"/>
    <property type="project" value="InterPro"/>
</dbReference>
<comment type="similarity">
    <text evidence="2">Belongs to the HAD-like hydrolase superfamily. PHOSPHO family.</text>
</comment>
<sequence length="245" mass="27781">MERYLMAFDFDHTLIDENSDLFVIKLAPNGDLPDEIKELYADHGWIDYMGQIFKYLHKNGTRESDILSCMSEIPVTAGMKELLDFTVGVKCFDHIIISDSNSVFINHILNTNNLSSTISNIFTNPAKFDSCGCLTLEGYHSQDWCSLSTVNMCKGDILKSFIEDKRKSGTEYKAILYVGDGYNDLCPSLTLRPQDFVFPRVGFRLNKLIEQMSEENKPVDMSTLTAKVIPWVSGLDILKTVKTFL</sequence>
<keyword evidence="5 8" id="KW-0460">Magnesium</keyword>
<feature type="binding site" evidence="7">
    <location>
        <position position="20"/>
    </location>
    <ligand>
        <name>substrate</name>
    </ligand>
</feature>
<proteinExistence type="inferred from homology"/>
<feature type="binding site" evidence="8">
    <location>
        <position position="11"/>
    </location>
    <ligand>
        <name>Mg(2+)</name>
        <dbReference type="ChEBI" id="CHEBI:18420"/>
    </ligand>
</feature>
<dbReference type="Gene3D" id="3.40.50.1000">
    <property type="entry name" value="HAD superfamily/HAD-like"/>
    <property type="match status" value="1"/>
</dbReference>
<dbReference type="InterPro" id="IPR016965">
    <property type="entry name" value="Pase_PHOSPHO-typ"/>
</dbReference>
<dbReference type="Proteomes" id="UP000271974">
    <property type="component" value="Unassembled WGS sequence"/>
</dbReference>
<keyword evidence="4" id="KW-0378">Hydrolase</keyword>
<dbReference type="PANTHER" id="PTHR20889">
    <property type="entry name" value="PHOSPHATASE, ORPHAN 1, 2"/>
    <property type="match status" value="1"/>
</dbReference>
<reference evidence="9 10" key="1">
    <citation type="submission" date="2019-01" db="EMBL/GenBank/DDBJ databases">
        <title>A draft genome assembly of the solar-powered sea slug Elysia chlorotica.</title>
        <authorList>
            <person name="Cai H."/>
            <person name="Li Q."/>
            <person name="Fang X."/>
            <person name="Li J."/>
            <person name="Curtis N.E."/>
            <person name="Altenburger A."/>
            <person name="Shibata T."/>
            <person name="Feng M."/>
            <person name="Maeda T."/>
            <person name="Schwartz J.A."/>
            <person name="Shigenobu S."/>
            <person name="Lundholm N."/>
            <person name="Nishiyama T."/>
            <person name="Yang H."/>
            <person name="Hasebe M."/>
            <person name="Li S."/>
            <person name="Pierce S.K."/>
            <person name="Wang J."/>
        </authorList>
    </citation>
    <scope>NUCLEOTIDE SEQUENCE [LARGE SCALE GENOMIC DNA]</scope>
    <source>
        <strain evidence="9">EC2010</strain>
        <tissue evidence="9">Whole organism of an adult</tissue>
    </source>
</reference>
<dbReference type="InterPro" id="IPR023214">
    <property type="entry name" value="HAD_sf"/>
</dbReference>
<feature type="binding site" evidence="7">
    <location>
        <position position="99"/>
    </location>
    <ligand>
        <name>substrate</name>
    </ligand>
</feature>
<feature type="active site" description="Proton donor" evidence="6">
    <location>
        <position position="11"/>
    </location>
</feature>
<dbReference type="InterPro" id="IPR006384">
    <property type="entry name" value="HAD_hydro_PyrdxlP_Pase-like"/>
</dbReference>
<evidence type="ECO:0000256" key="8">
    <source>
        <dbReference type="PIRSR" id="PIRSR031051-3"/>
    </source>
</evidence>
<evidence type="ECO:0000256" key="4">
    <source>
        <dbReference type="ARBA" id="ARBA00022801"/>
    </source>
</evidence>
<dbReference type="SUPFAM" id="SSF56784">
    <property type="entry name" value="HAD-like"/>
    <property type="match status" value="1"/>
</dbReference>
<comment type="cofactor">
    <cofactor evidence="1 8">
        <name>Mg(2+)</name>
        <dbReference type="ChEBI" id="CHEBI:18420"/>
    </cofactor>
</comment>
<feature type="active site" description="Nucleophile" evidence="6">
    <location>
        <position position="9"/>
    </location>
</feature>
<evidence type="ECO:0000313" key="9">
    <source>
        <dbReference type="EMBL" id="RUS71963.1"/>
    </source>
</evidence>
<evidence type="ECO:0000256" key="7">
    <source>
        <dbReference type="PIRSR" id="PIRSR031051-2"/>
    </source>
</evidence>
<accession>A0A433SS68</accession>
<evidence type="ECO:0000256" key="1">
    <source>
        <dbReference type="ARBA" id="ARBA00001946"/>
    </source>
</evidence>
<dbReference type="InterPro" id="IPR036412">
    <property type="entry name" value="HAD-like_sf"/>
</dbReference>
<keyword evidence="10" id="KW-1185">Reference proteome</keyword>
<keyword evidence="3 8" id="KW-0479">Metal-binding</keyword>
<feature type="binding site" evidence="8">
    <location>
        <position position="9"/>
    </location>
    <ligand>
        <name>Mg(2+)</name>
        <dbReference type="ChEBI" id="CHEBI:18420"/>
    </ligand>
</feature>
<dbReference type="AlphaFoldDB" id="A0A433SS68"/>
<dbReference type="STRING" id="188477.A0A433SS68"/>
<evidence type="ECO:0000256" key="2">
    <source>
        <dbReference type="ARBA" id="ARBA00008541"/>
    </source>
</evidence>
<organism evidence="9 10">
    <name type="scientific">Elysia chlorotica</name>
    <name type="common">Eastern emerald elysia</name>
    <name type="synonym">Sea slug</name>
    <dbReference type="NCBI Taxonomy" id="188477"/>
    <lineage>
        <taxon>Eukaryota</taxon>
        <taxon>Metazoa</taxon>
        <taxon>Spiralia</taxon>
        <taxon>Lophotrochozoa</taxon>
        <taxon>Mollusca</taxon>
        <taxon>Gastropoda</taxon>
        <taxon>Heterobranchia</taxon>
        <taxon>Euthyneura</taxon>
        <taxon>Panpulmonata</taxon>
        <taxon>Sacoglossa</taxon>
        <taxon>Placobranchoidea</taxon>
        <taxon>Plakobranchidae</taxon>
        <taxon>Elysia</taxon>
    </lineage>
</organism>
<dbReference type="Pfam" id="PF06888">
    <property type="entry name" value="Put_Phosphatase"/>
    <property type="match status" value="1"/>
</dbReference>